<dbReference type="AlphaFoldDB" id="A0A8C3NQP9"/>
<reference evidence="3" key="3">
    <citation type="submission" date="2025-09" db="UniProtKB">
        <authorList>
            <consortium name="Ensembl"/>
        </authorList>
    </citation>
    <scope>IDENTIFICATION</scope>
</reference>
<organism evidence="3 4">
    <name type="scientific">Geospiza parvula</name>
    <name type="common">Small tree-finch</name>
    <name type="synonym">Camarhynchus parvulus</name>
    <dbReference type="NCBI Taxonomy" id="87175"/>
    <lineage>
        <taxon>Eukaryota</taxon>
        <taxon>Metazoa</taxon>
        <taxon>Chordata</taxon>
        <taxon>Craniata</taxon>
        <taxon>Vertebrata</taxon>
        <taxon>Euteleostomi</taxon>
        <taxon>Archelosauria</taxon>
        <taxon>Archosauria</taxon>
        <taxon>Dinosauria</taxon>
        <taxon>Saurischia</taxon>
        <taxon>Theropoda</taxon>
        <taxon>Coelurosauria</taxon>
        <taxon>Aves</taxon>
        <taxon>Neognathae</taxon>
        <taxon>Neoaves</taxon>
        <taxon>Telluraves</taxon>
        <taxon>Australaves</taxon>
        <taxon>Passeriformes</taxon>
        <taxon>Thraupidae</taxon>
        <taxon>Camarhynchus</taxon>
    </lineage>
</organism>
<dbReference type="Gene3D" id="3.40.850.10">
    <property type="entry name" value="Kinesin motor domain"/>
    <property type="match status" value="1"/>
</dbReference>
<name>A0A8C3NQP9_GEOPR</name>
<dbReference type="Ensembl" id="ENSCPVT00000023365.2">
    <property type="protein sequence ID" value="ENSCPVP00000022377.1"/>
    <property type="gene ID" value="ENSCPVG00000016028.2"/>
</dbReference>
<keyword evidence="4" id="KW-1185">Reference proteome</keyword>
<protein>
    <submittedName>
        <fullName evidence="3">Uncharacterized protein</fullName>
    </submittedName>
</protein>
<proteinExistence type="predicted"/>
<evidence type="ECO:0000313" key="3">
    <source>
        <dbReference type="Ensembl" id="ENSCPVP00000022377.1"/>
    </source>
</evidence>
<evidence type="ECO:0000256" key="2">
    <source>
        <dbReference type="ARBA" id="ARBA00022840"/>
    </source>
</evidence>
<reference evidence="3" key="1">
    <citation type="submission" date="2020-02" db="EMBL/GenBank/DDBJ databases">
        <authorList>
            <person name="Enbody D E."/>
            <person name="Pettersson E M."/>
        </authorList>
    </citation>
    <scope>NUCLEOTIDE SEQUENCE [LARGE SCALE GENOMIC DNA]</scope>
</reference>
<reference evidence="3" key="2">
    <citation type="submission" date="2025-08" db="UniProtKB">
        <authorList>
            <consortium name="Ensembl"/>
        </authorList>
    </citation>
    <scope>IDENTIFICATION</scope>
</reference>
<dbReference type="Proteomes" id="UP000694382">
    <property type="component" value="Chromosome 21"/>
</dbReference>
<sequence>MAAEPVKVAVRCRPLSGQEAALGHGAIVGGDGSRGRCLVRNPAGPAEPPRQFSFDGMNFKVPPT</sequence>
<accession>A0A8C3NQP9</accession>
<dbReference type="InterPro" id="IPR036961">
    <property type="entry name" value="Kinesin_motor_dom_sf"/>
</dbReference>
<keyword evidence="1" id="KW-0547">Nucleotide-binding</keyword>
<evidence type="ECO:0000313" key="4">
    <source>
        <dbReference type="Proteomes" id="UP000694382"/>
    </source>
</evidence>
<evidence type="ECO:0000256" key="1">
    <source>
        <dbReference type="ARBA" id="ARBA00022741"/>
    </source>
</evidence>
<dbReference type="GO" id="GO:0005524">
    <property type="term" value="F:ATP binding"/>
    <property type="evidence" value="ECO:0007669"/>
    <property type="project" value="UniProtKB-KW"/>
</dbReference>
<keyword evidence="2" id="KW-0067">ATP-binding</keyword>